<dbReference type="AlphaFoldDB" id="W4JPV6"/>
<dbReference type="InParanoid" id="W4JPV6"/>
<protein>
    <recommendedName>
        <fullName evidence="2">F-box domain-containing protein</fullName>
    </recommendedName>
</protein>
<dbReference type="SUPFAM" id="SSF81383">
    <property type="entry name" value="F-box domain"/>
    <property type="match status" value="1"/>
</dbReference>
<dbReference type="RefSeq" id="XP_009552567.1">
    <property type="nucleotide sequence ID" value="XM_009554272.1"/>
</dbReference>
<evidence type="ECO:0000259" key="2">
    <source>
        <dbReference type="PROSITE" id="PS50181"/>
    </source>
</evidence>
<feature type="region of interest" description="Disordered" evidence="1">
    <location>
        <begin position="145"/>
        <end position="174"/>
    </location>
</feature>
<dbReference type="Gene3D" id="1.20.1280.50">
    <property type="match status" value="1"/>
</dbReference>
<dbReference type="Pfam" id="PF12937">
    <property type="entry name" value="F-box-like"/>
    <property type="match status" value="1"/>
</dbReference>
<dbReference type="OrthoDB" id="2751369at2759"/>
<reference evidence="3 4" key="1">
    <citation type="journal article" date="2012" name="New Phytol.">
        <title>Insight into trade-off between wood decay and parasitism from the genome of a fungal forest pathogen.</title>
        <authorList>
            <person name="Olson A."/>
            <person name="Aerts A."/>
            <person name="Asiegbu F."/>
            <person name="Belbahri L."/>
            <person name="Bouzid O."/>
            <person name="Broberg A."/>
            <person name="Canback B."/>
            <person name="Coutinho P.M."/>
            <person name="Cullen D."/>
            <person name="Dalman K."/>
            <person name="Deflorio G."/>
            <person name="van Diepen L.T."/>
            <person name="Dunand C."/>
            <person name="Duplessis S."/>
            <person name="Durling M."/>
            <person name="Gonthier P."/>
            <person name="Grimwood J."/>
            <person name="Fossdal C.G."/>
            <person name="Hansson D."/>
            <person name="Henrissat B."/>
            <person name="Hietala A."/>
            <person name="Himmelstrand K."/>
            <person name="Hoffmeister D."/>
            <person name="Hogberg N."/>
            <person name="James T.Y."/>
            <person name="Karlsson M."/>
            <person name="Kohler A."/>
            <person name="Kues U."/>
            <person name="Lee Y.H."/>
            <person name="Lin Y.C."/>
            <person name="Lind M."/>
            <person name="Lindquist E."/>
            <person name="Lombard V."/>
            <person name="Lucas S."/>
            <person name="Lunden K."/>
            <person name="Morin E."/>
            <person name="Murat C."/>
            <person name="Park J."/>
            <person name="Raffaello T."/>
            <person name="Rouze P."/>
            <person name="Salamov A."/>
            <person name="Schmutz J."/>
            <person name="Solheim H."/>
            <person name="Stahlberg J."/>
            <person name="Velez H."/>
            <person name="de Vries R.P."/>
            <person name="Wiebenga A."/>
            <person name="Woodward S."/>
            <person name="Yakovlev I."/>
            <person name="Garbelotto M."/>
            <person name="Martin F."/>
            <person name="Grigoriev I.V."/>
            <person name="Stenlid J."/>
        </authorList>
    </citation>
    <scope>NUCLEOTIDE SEQUENCE [LARGE SCALE GENOMIC DNA]</scope>
    <source>
        <strain evidence="3 4">TC 32-1</strain>
    </source>
</reference>
<dbReference type="GeneID" id="20674465"/>
<dbReference type="InterPro" id="IPR001810">
    <property type="entry name" value="F-box_dom"/>
</dbReference>
<evidence type="ECO:0000313" key="3">
    <source>
        <dbReference type="EMBL" id="ETW75115.1"/>
    </source>
</evidence>
<dbReference type="HOGENOM" id="CLU_556738_0_0_1"/>
<dbReference type="EMBL" id="KI925466">
    <property type="protein sequence ID" value="ETW75115.1"/>
    <property type="molecule type" value="Genomic_DNA"/>
</dbReference>
<proteinExistence type="predicted"/>
<accession>W4JPV6</accession>
<evidence type="ECO:0000313" key="4">
    <source>
        <dbReference type="Proteomes" id="UP000030671"/>
    </source>
</evidence>
<dbReference type="SMART" id="SM00256">
    <property type="entry name" value="FBOX"/>
    <property type="match status" value="1"/>
</dbReference>
<sequence>MGSWDELCLLCGICPAGGPSALLHRNDLHDIACQLAAEIRVDTLTDDDILSIVTEALTSSFSDDDRMLGYRPKWLPDGLGQRADLTQCTCIAIGYFDVDREGEAPIRDNGRVPDGRNVEVRRVRDIVGGDFRVIVRAIVDEDDEQKDSETLEVLEPEEQEGSGDQEEWTEREEDCDSACSVSEVNHPNNPNFWLCERCYQLLHAWLDKDALPCRNPALHSASEPMSLAGELYEIVNSRAQRRQDADTGLLPCIDYNGIEATLEQWQVHFAPGRRGSRYIAKGIRTGLRGPDLIPAIMRDFRCWMFLQPDLWPEPTGSYPAFVPFQGAHTDLSPIIATLPVELLILIMRELPVESLLSLAATCRLLRGLITDPTFMDRVLREILLYGDIRWILPATPDEIPRAHEVASRWLSEPGTNASGQNFSSPFASPRFPYLAFVYACFQSDSMKNRKRIWGMVKQFEGLWVDYRVRGWEVDRFYPSSDLPWLEKTVE</sequence>
<dbReference type="KEGG" id="hir:HETIRDRAFT_430610"/>
<evidence type="ECO:0000256" key="1">
    <source>
        <dbReference type="SAM" id="MobiDB-lite"/>
    </source>
</evidence>
<keyword evidence="4" id="KW-1185">Reference proteome</keyword>
<name>W4JPV6_HETIT</name>
<gene>
    <name evidence="3" type="ORF">HETIRDRAFT_430610</name>
</gene>
<feature type="domain" description="F-box" evidence="2">
    <location>
        <begin position="332"/>
        <end position="382"/>
    </location>
</feature>
<organism evidence="3 4">
    <name type="scientific">Heterobasidion irregulare (strain TC 32-1)</name>
    <dbReference type="NCBI Taxonomy" id="747525"/>
    <lineage>
        <taxon>Eukaryota</taxon>
        <taxon>Fungi</taxon>
        <taxon>Dikarya</taxon>
        <taxon>Basidiomycota</taxon>
        <taxon>Agaricomycotina</taxon>
        <taxon>Agaricomycetes</taxon>
        <taxon>Russulales</taxon>
        <taxon>Bondarzewiaceae</taxon>
        <taxon>Heterobasidion</taxon>
        <taxon>Heterobasidion annosum species complex</taxon>
    </lineage>
</organism>
<dbReference type="InterPro" id="IPR036047">
    <property type="entry name" value="F-box-like_dom_sf"/>
</dbReference>
<dbReference type="Proteomes" id="UP000030671">
    <property type="component" value="Unassembled WGS sequence"/>
</dbReference>
<dbReference type="PROSITE" id="PS50181">
    <property type="entry name" value="FBOX"/>
    <property type="match status" value="1"/>
</dbReference>